<protein>
    <submittedName>
        <fullName evidence="1">Uncharacterized protein</fullName>
    </submittedName>
</protein>
<dbReference type="EMBL" id="JAUEPP010000001">
    <property type="protein sequence ID" value="KAK3354698.1"/>
    <property type="molecule type" value="Genomic_DNA"/>
</dbReference>
<sequence>MDAGVERKDIEAGFGTWCYSEPGDRKAWGDAMIERLRTGQMRGRGIELGLTTEEGVEEIVKGWEEWMERGDATLGIVNGEVIVRKDVRRLSGTMESALEAVNSDACP</sequence>
<evidence type="ECO:0000313" key="1">
    <source>
        <dbReference type="EMBL" id="KAK3354698.1"/>
    </source>
</evidence>
<dbReference type="AlphaFoldDB" id="A0AAE0MW70"/>
<reference evidence="1" key="2">
    <citation type="submission" date="2023-06" db="EMBL/GenBank/DDBJ databases">
        <authorList>
            <consortium name="Lawrence Berkeley National Laboratory"/>
            <person name="Haridas S."/>
            <person name="Hensen N."/>
            <person name="Bonometti L."/>
            <person name="Westerberg I."/>
            <person name="Brannstrom I.O."/>
            <person name="Guillou S."/>
            <person name="Cros-Aarteil S."/>
            <person name="Calhoun S."/>
            <person name="Kuo A."/>
            <person name="Mondo S."/>
            <person name="Pangilinan J."/>
            <person name="Riley R."/>
            <person name="Labutti K."/>
            <person name="Andreopoulos B."/>
            <person name="Lipzen A."/>
            <person name="Chen C."/>
            <person name="Yanf M."/>
            <person name="Daum C."/>
            <person name="Ng V."/>
            <person name="Clum A."/>
            <person name="Steindorff A."/>
            <person name="Ohm R."/>
            <person name="Martin F."/>
            <person name="Silar P."/>
            <person name="Natvig D."/>
            <person name="Lalanne C."/>
            <person name="Gautier V."/>
            <person name="Ament-Velasquez S.L."/>
            <person name="Kruys A."/>
            <person name="Hutchinson M.I."/>
            <person name="Powell A.J."/>
            <person name="Barry K."/>
            <person name="Miller A.N."/>
            <person name="Grigoriev I.V."/>
            <person name="Debuchy R."/>
            <person name="Gladieux P."/>
            <person name="Thoren M.H."/>
            <person name="Johannesson H."/>
        </authorList>
    </citation>
    <scope>NUCLEOTIDE SEQUENCE</scope>
    <source>
        <strain evidence="1">CBS 560.94</strain>
    </source>
</reference>
<dbReference type="Proteomes" id="UP001278500">
    <property type="component" value="Unassembled WGS sequence"/>
</dbReference>
<name>A0AAE0MW70_9PEZI</name>
<organism evidence="1 2">
    <name type="scientific">Neurospora tetraspora</name>
    <dbReference type="NCBI Taxonomy" id="94610"/>
    <lineage>
        <taxon>Eukaryota</taxon>
        <taxon>Fungi</taxon>
        <taxon>Dikarya</taxon>
        <taxon>Ascomycota</taxon>
        <taxon>Pezizomycotina</taxon>
        <taxon>Sordariomycetes</taxon>
        <taxon>Sordariomycetidae</taxon>
        <taxon>Sordariales</taxon>
        <taxon>Sordariaceae</taxon>
        <taxon>Neurospora</taxon>
    </lineage>
</organism>
<dbReference type="GeneID" id="87866418"/>
<accession>A0AAE0MW70</accession>
<comment type="caution">
    <text evidence="1">The sequence shown here is derived from an EMBL/GenBank/DDBJ whole genome shotgun (WGS) entry which is preliminary data.</text>
</comment>
<dbReference type="RefSeq" id="XP_062686076.1">
    <property type="nucleotide sequence ID" value="XM_062829264.1"/>
</dbReference>
<reference evidence="1" key="1">
    <citation type="journal article" date="2023" name="Mol. Phylogenet. Evol.">
        <title>Genome-scale phylogeny and comparative genomics of the fungal order Sordariales.</title>
        <authorList>
            <person name="Hensen N."/>
            <person name="Bonometti L."/>
            <person name="Westerberg I."/>
            <person name="Brannstrom I.O."/>
            <person name="Guillou S."/>
            <person name="Cros-Aarteil S."/>
            <person name="Calhoun S."/>
            <person name="Haridas S."/>
            <person name="Kuo A."/>
            <person name="Mondo S."/>
            <person name="Pangilinan J."/>
            <person name="Riley R."/>
            <person name="LaButti K."/>
            <person name="Andreopoulos B."/>
            <person name="Lipzen A."/>
            <person name="Chen C."/>
            <person name="Yan M."/>
            <person name="Daum C."/>
            <person name="Ng V."/>
            <person name="Clum A."/>
            <person name="Steindorff A."/>
            <person name="Ohm R.A."/>
            <person name="Martin F."/>
            <person name="Silar P."/>
            <person name="Natvig D.O."/>
            <person name="Lalanne C."/>
            <person name="Gautier V."/>
            <person name="Ament-Velasquez S.L."/>
            <person name="Kruys A."/>
            <person name="Hutchinson M.I."/>
            <person name="Powell A.J."/>
            <person name="Barry K."/>
            <person name="Miller A.N."/>
            <person name="Grigoriev I.V."/>
            <person name="Debuchy R."/>
            <person name="Gladieux P."/>
            <person name="Hiltunen Thoren M."/>
            <person name="Johannesson H."/>
        </authorList>
    </citation>
    <scope>NUCLEOTIDE SEQUENCE</scope>
    <source>
        <strain evidence="1">CBS 560.94</strain>
    </source>
</reference>
<keyword evidence="2" id="KW-1185">Reference proteome</keyword>
<proteinExistence type="predicted"/>
<evidence type="ECO:0000313" key="2">
    <source>
        <dbReference type="Proteomes" id="UP001278500"/>
    </source>
</evidence>
<gene>
    <name evidence="1" type="ORF">B0H65DRAFT_544001</name>
</gene>